<feature type="region of interest" description="Disordered" evidence="1">
    <location>
        <begin position="370"/>
        <end position="396"/>
    </location>
</feature>
<evidence type="ECO:0000256" key="1">
    <source>
        <dbReference type="SAM" id="MobiDB-lite"/>
    </source>
</evidence>
<comment type="caution">
    <text evidence="2">The sequence shown here is derived from an EMBL/GenBank/DDBJ whole genome shotgun (WGS) entry which is preliminary data.</text>
</comment>
<protein>
    <recommendedName>
        <fullName evidence="5">NAD(+)--protein-arginine ADP-ribosyltransferase</fullName>
    </recommendedName>
</protein>
<reference evidence="2" key="1">
    <citation type="submission" date="2021-02" db="EMBL/GenBank/DDBJ databases">
        <authorList>
            <person name="Nowell W R."/>
        </authorList>
    </citation>
    <scope>NUCLEOTIDE SEQUENCE</scope>
</reference>
<dbReference type="Gene3D" id="3.90.176.10">
    <property type="entry name" value="Toxin ADP-ribosyltransferase, Chain A, domain 1"/>
    <property type="match status" value="1"/>
</dbReference>
<sequence length="396" mass="45525">MSHEQRRLDTYEEYAKQLFIEKLLPLLNSYNRVDVVFSSENDFSLHEIVHLAGGSTTGLYERRYLVGIVAHHPTFEKYSYYGEVYRGMKVTDEDLAEYEVGSRIMTKSFLSATKDYEIAKKFASGGEMRANQLGILVKFPAMCAYIIKNKRTGLAVEDLSEYKQEQEVMIIPFSVFRVKSVDKREDWLTTESGLQLGMMKLYDDDTELRELLSGFMGLALLPIDRVHEGYEILKQRVTTSSHTKQLDTFVSYFENEWLNVFKPSTWSVNKSTWRTNNHAEAQNRRFFTRVIQPHPNMWRFIQCVKQEESVVSHRMVQTGLGFSSVQPKKSTRKAARKTKQIENLLHSLTSKTRSLADTIKSLAHLVGEPVCRGRKGKKNKNNVSKSDSSGASSDEH</sequence>
<dbReference type="EMBL" id="CAJOBC010003113">
    <property type="protein sequence ID" value="CAF3767632.1"/>
    <property type="molecule type" value="Genomic_DNA"/>
</dbReference>
<evidence type="ECO:0000313" key="4">
    <source>
        <dbReference type="Proteomes" id="UP000663829"/>
    </source>
</evidence>
<organism evidence="2 4">
    <name type="scientific">Didymodactylos carnosus</name>
    <dbReference type="NCBI Taxonomy" id="1234261"/>
    <lineage>
        <taxon>Eukaryota</taxon>
        <taxon>Metazoa</taxon>
        <taxon>Spiralia</taxon>
        <taxon>Gnathifera</taxon>
        <taxon>Rotifera</taxon>
        <taxon>Eurotatoria</taxon>
        <taxon>Bdelloidea</taxon>
        <taxon>Philodinida</taxon>
        <taxon>Philodinidae</taxon>
        <taxon>Didymodactylos</taxon>
    </lineage>
</organism>
<evidence type="ECO:0008006" key="5">
    <source>
        <dbReference type="Google" id="ProtNLM"/>
    </source>
</evidence>
<accession>A0A814GGB5</accession>
<dbReference type="EMBL" id="CAJNOQ010003113">
    <property type="protein sequence ID" value="CAF0996019.1"/>
    <property type="molecule type" value="Genomic_DNA"/>
</dbReference>
<gene>
    <name evidence="2" type="ORF">GPM918_LOCUS13502</name>
    <name evidence="3" type="ORF">SRO942_LOCUS13502</name>
</gene>
<keyword evidence="4" id="KW-1185">Reference proteome</keyword>
<dbReference type="OrthoDB" id="9988443at2759"/>
<dbReference type="Proteomes" id="UP000681722">
    <property type="component" value="Unassembled WGS sequence"/>
</dbReference>
<proteinExistence type="predicted"/>
<feature type="compositionally biased region" description="Low complexity" evidence="1">
    <location>
        <begin position="381"/>
        <end position="396"/>
    </location>
</feature>
<dbReference type="SUPFAM" id="SSF56399">
    <property type="entry name" value="ADP-ribosylation"/>
    <property type="match status" value="1"/>
</dbReference>
<evidence type="ECO:0000313" key="2">
    <source>
        <dbReference type="EMBL" id="CAF0996019.1"/>
    </source>
</evidence>
<dbReference type="Proteomes" id="UP000663829">
    <property type="component" value="Unassembled WGS sequence"/>
</dbReference>
<dbReference type="AlphaFoldDB" id="A0A814GGB5"/>
<name>A0A814GGB5_9BILA</name>
<evidence type="ECO:0000313" key="3">
    <source>
        <dbReference type="EMBL" id="CAF3767632.1"/>
    </source>
</evidence>